<gene>
    <name evidence="5" type="ORF">TSOC_013289</name>
</gene>
<reference evidence="5 6" key="1">
    <citation type="journal article" date="2017" name="Mol. Biol. Evol.">
        <title>The 4-celled Tetrabaena socialis nuclear genome reveals the essential components for genetic control of cell number at the origin of multicellularity in the volvocine lineage.</title>
        <authorList>
            <person name="Featherston J."/>
            <person name="Arakaki Y."/>
            <person name="Hanschen E.R."/>
            <person name="Ferris P.J."/>
            <person name="Michod R.E."/>
            <person name="Olson B.J.S.C."/>
            <person name="Nozaki H."/>
            <person name="Durand P.M."/>
        </authorList>
    </citation>
    <scope>NUCLEOTIDE SEQUENCE [LARGE SCALE GENOMIC DNA]</scope>
    <source>
        <strain evidence="5 6">NIES-571</strain>
    </source>
</reference>
<organism evidence="5 6">
    <name type="scientific">Tetrabaena socialis</name>
    <dbReference type="NCBI Taxonomy" id="47790"/>
    <lineage>
        <taxon>Eukaryota</taxon>
        <taxon>Viridiplantae</taxon>
        <taxon>Chlorophyta</taxon>
        <taxon>core chlorophytes</taxon>
        <taxon>Chlorophyceae</taxon>
        <taxon>CS clade</taxon>
        <taxon>Chlamydomonadales</taxon>
        <taxon>Tetrabaenaceae</taxon>
        <taxon>Tetrabaena</taxon>
    </lineage>
</organism>
<evidence type="ECO:0000256" key="1">
    <source>
        <dbReference type="ARBA" id="ARBA00004906"/>
    </source>
</evidence>
<dbReference type="InterPro" id="IPR000210">
    <property type="entry name" value="BTB/POZ_dom"/>
</dbReference>
<dbReference type="CDD" id="cd18186">
    <property type="entry name" value="BTB_POZ_ZBTB_KLHL-like"/>
    <property type="match status" value="1"/>
</dbReference>
<evidence type="ECO:0000256" key="2">
    <source>
        <dbReference type="ARBA" id="ARBA00022737"/>
    </source>
</evidence>
<sequence>MDLLPHGWLAAFTFKGSTLRLLQLDLQPPSPQSKPEDLTACSWRGDLAGDLGALLQQPSATSDVTVRVGGADCPAHRAILSARCPFFERHFATSLGETSRGPVVELPEADPAAFRHILSYVYTADAGDWADVETAQRVAELADRLLLPKLRDEAAASGGCRAGGQCAPPAGLGGAHVLQRGCAGAAGVLRGSPG</sequence>
<comment type="pathway">
    <text evidence="1">Protein modification; protein ubiquitination.</text>
</comment>
<comment type="caution">
    <text evidence="5">The sequence shown here is derived from an EMBL/GenBank/DDBJ whole genome shotgun (WGS) entry which is preliminary data.</text>
</comment>
<dbReference type="PANTHER" id="PTHR46231:SF1">
    <property type="entry name" value="ANKYRIN REPEAT AND BTB_POZ DOMAIN-CONTAINING PROTEIN 1"/>
    <property type="match status" value="1"/>
</dbReference>
<keyword evidence="3" id="KW-0040">ANK repeat</keyword>
<keyword evidence="2" id="KW-0677">Repeat</keyword>
<dbReference type="GO" id="GO:0000151">
    <property type="term" value="C:ubiquitin ligase complex"/>
    <property type="evidence" value="ECO:0007669"/>
    <property type="project" value="TreeGrafter"/>
</dbReference>
<dbReference type="EMBL" id="PGGS01001121">
    <property type="protein sequence ID" value="PNH00873.1"/>
    <property type="molecule type" value="Genomic_DNA"/>
</dbReference>
<dbReference type="Pfam" id="PF00651">
    <property type="entry name" value="BTB"/>
    <property type="match status" value="1"/>
</dbReference>
<name>A0A2J7ZKT3_9CHLO</name>
<dbReference type="AlphaFoldDB" id="A0A2J7ZKT3"/>
<dbReference type="GO" id="GO:0005737">
    <property type="term" value="C:cytoplasm"/>
    <property type="evidence" value="ECO:0007669"/>
    <property type="project" value="TreeGrafter"/>
</dbReference>
<dbReference type="Proteomes" id="UP000236333">
    <property type="component" value="Unassembled WGS sequence"/>
</dbReference>
<dbReference type="InterPro" id="IPR011333">
    <property type="entry name" value="SKP1/BTB/POZ_sf"/>
</dbReference>
<dbReference type="OrthoDB" id="534632at2759"/>
<evidence type="ECO:0000313" key="5">
    <source>
        <dbReference type="EMBL" id="PNH00873.1"/>
    </source>
</evidence>
<proteinExistence type="predicted"/>
<feature type="domain" description="BTB" evidence="4">
    <location>
        <begin position="62"/>
        <end position="125"/>
    </location>
</feature>
<protein>
    <submittedName>
        <fullName evidence="5">Kelch-like protein 38</fullName>
    </submittedName>
</protein>
<dbReference type="InterPro" id="IPR044515">
    <property type="entry name" value="ABTB1"/>
</dbReference>
<evidence type="ECO:0000313" key="6">
    <source>
        <dbReference type="Proteomes" id="UP000236333"/>
    </source>
</evidence>
<dbReference type="Gene3D" id="3.30.710.10">
    <property type="entry name" value="Potassium Channel Kv1.1, Chain A"/>
    <property type="match status" value="1"/>
</dbReference>
<dbReference type="SUPFAM" id="SSF54695">
    <property type="entry name" value="POZ domain"/>
    <property type="match status" value="1"/>
</dbReference>
<dbReference type="PANTHER" id="PTHR46231">
    <property type="entry name" value="ANKYRIN REPEAT AND BTB/POZ DOMAIN-CONTAINING PROTEIN 1"/>
    <property type="match status" value="1"/>
</dbReference>
<evidence type="ECO:0000259" key="4">
    <source>
        <dbReference type="PROSITE" id="PS50097"/>
    </source>
</evidence>
<dbReference type="SMART" id="SM00225">
    <property type="entry name" value="BTB"/>
    <property type="match status" value="1"/>
</dbReference>
<keyword evidence="6" id="KW-1185">Reference proteome</keyword>
<evidence type="ECO:0000256" key="3">
    <source>
        <dbReference type="ARBA" id="ARBA00023043"/>
    </source>
</evidence>
<dbReference type="PROSITE" id="PS50097">
    <property type="entry name" value="BTB"/>
    <property type="match status" value="1"/>
</dbReference>
<accession>A0A2J7ZKT3</accession>